<sequence length="41" mass="4764">MHINNQNGLLLLDLQHYNHNQPITHKKNSISHLNISLFSSE</sequence>
<reference evidence="2" key="1">
    <citation type="submission" date="2016-12" db="EMBL/GenBank/DDBJ databases">
        <authorList>
            <person name="Gaudriault S."/>
        </authorList>
    </citation>
    <scope>NUCLEOTIDE SEQUENCE [LARGE SCALE GENOMIC DNA]</scope>
    <source>
        <strain evidence="2">HGB1681 (deposited as PTA-6826 in the American Type Culture Collection)</strain>
    </source>
</reference>
<name>A0A1N6MY72_9GAMM</name>
<dbReference type="EMBL" id="FTLG01000188">
    <property type="protein sequence ID" value="SIP73815.1"/>
    <property type="molecule type" value="Genomic_DNA"/>
</dbReference>
<organism evidence="1 2">
    <name type="scientific">Xenorhabdus innexi</name>
    <dbReference type="NCBI Taxonomy" id="290109"/>
    <lineage>
        <taxon>Bacteria</taxon>
        <taxon>Pseudomonadati</taxon>
        <taxon>Pseudomonadota</taxon>
        <taxon>Gammaproteobacteria</taxon>
        <taxon>Enterobacterales</taxon>
        <taxon>Morganellaceae</taxon>
        <taxon>Xenorhabdus</taxon>
    </lineage>
</organism>
<evidence type="ECO:0000313" key="2">
    <source>
        <dbReference type="Proteomes" id="UP000196435"/>
    </source>
</evidence>
<gene>
    <name evidence="1" type="ORF">XIS1_460130</name>
</gene>
<dbReference type="AlphaFoldDB" id="A0A1N6MY72"/>
<accession>A0A1N6MY72</accession>
<evidence type="ECO:0000313" key="1">
    <source>
        <dbReference type="EMBL" id="SIP73815.1"/>
    </source>
</evidence>
<dbReference type="Proteomes" id="UP000196435">
    <property type="component" value="Unassembled WGS sequence"/>
</dbReference>
<protein>
    <submittedName>
        <fullName evidence="1">Uncharacterized protein</fullName>
    </submittedName>
</protein>
<proteinExistence type="predicted"/>